<comment type="catalytic activity">
    <reaction evidence="12">
        <text>2,5-diamino-6-(1-D-ribitylamino)pyrimidin-4(3H)-one 5'-phosphate + NADP(+) = 2,5-diamino-6-(1-D-ribosylamino)pyrimidin-4(3H)-one 5'-phosphate + NADPH + H(+)</text>
        <dbReference type="Rhea" id="RHEA:27278"/>
        <dbReference type="ChEBI" id="CHEBI:15378"/>
        <dbReference type="ChEBI" id="CHEBI:57783"/>
        <dbReference type="ChEBI" id="CHEBI:58349"/>
        <dbReference type="ChEBI" id="CHEBI:58890"/>
        <dbReference type="ChEBI" id="CHEBI:59545"/>
        <dbReference type="EC" id="1.1.1.302"/>
    </reaction>
</comment>
<accession>A0A2C5YCJ4</accession>
<dbReference type="InterPro" id="IPR050765">
    <property type="entry name" value="Riboflavin_Biosynth_HTPR"/>
</dbReference>
<sequence length="268" mass="28567">MAQERLVFPQASAALLEPHLPPTGQETKTFVTLTFATSLDSALSLAPGVRTRLSGAESKAMTHFVRSRHDAILIGVSTLLADDATLNCRLDAASQPRPIVLDPHCRWEPQPGNKVLDAQRRGLGLAPFVLCAPSVAVPGQSDMVLRQHGGKYIAVASTSVSGRERFEWRDVLAALEAERLYSVMVEGGGAIINSLLDAANQDLVDSVIVTIAPTWLGQGGVLVSPRRVHNGHGRPVAAATVCNVSWLPLGNDVVLCGRLAPRHSARTD</sequence>
<keyword evidence="7" id="KW-0521">NADP</keyword>
<evidence type="ECO:0000256" key="6">
    <source>
        <dbReference type="ARBA" id="ARBA00022619"/>
    </source>
</evidence>
<dbReference type="Proteomes" id="UP000226192">
    <property type="component" value="Unassembled WGS sequence"/>
</dbReference>
<dbReference type="GO" id="GO:0009231">
    <property type="term" value="P:riboflavin biosynthetic process"/>
    <property type="evidence" value="ECO:0007669"/>
    <property type="project" value="UniProtKB-KW"/>
</dbReference>
<evidence type="ECO:0000256" key="4">
    <source>
        <dbReference type="ARBA" id="ARBA00012851"/>
    </source>
</evidence>
<dbReference type="Gene3D" id="3.40.430.10">
    <property type="entry name" value="Dihydrofolate Reductase, subunit A"/>
    <property type="match status" value="1"/>
</dbReference>
<name>A0A2C5YCJ4_9HYPO</name>
<proteinExistence type="inferred from homology"/>
<keyword evidence="8" id="KW-0560">Oxidoreductase</keyword>
<dbReference type="STRING" id="1399860.A0A2C5YCJ4"/>
<evidence type="ECO:0000256" key="1">
    <source>
        <dbReference type="ARBA" id="ARBA00003555"/>
    </source>
</evidence>
<comment type="pathway">
    <text evidence="2">Cofactor biosynthesis; riboflavin biosynthesis.</text>
</comment>
<dbReference type="PANTHER" id="PTHR38011:SF7">
    <property type="entry name" value="2,5-DIAMINO-6-RIBOSYLAMINO-4(3H)-PYRIMIDINONE 5'-PHOSPHATE REDUCTASE"/>
    <property type="match status" value="1"/>
</dbReference>
<dbReference type="InterPro" id="IPR024072">
    <property type="entry name" value="DHFR-like_dom_sf"/>
</dbReference>
<dbReference type="OrthoDB" id="5432at2759"/>
<dbReference type="Pfam" id="PF01872">
    <property type="entry name" value="RibD_C"/>
    <property type="match status" value="1"/>
</dbReference>
<comment type="catalytic activity">
    <reaction evidence="11">
        <text>2,5-diamino-6-(1-D-ribitylamino)pyrimidin-4(3H)-one 5'-phosphate + NAD(+) = 2,5-diamino-6-(1-D-ribosylamino)pyrimidin-4(3H)-one 5'-phosphate + NADH + H(+)</text>
        <dbReference type="Rhea" id="RHEA:27274"/>
        <dbReference type="ChEBI" id="CHEBI:15378"/>
        <dbReference type="ChEBI" id="CHEBI:57540"/>
        <dbReference type="ChEBI" id="CHEBI:57945"/>
        <dbReference type="ChEBI" id="CHEBI:58890"/>
        <dbReference type="ChEBI" id="CHEBI:59545"/>
        <dbReference type="EC" id="1.1.1.302"/>
    </reaction>
</comment>
<evidence type="ECO:0000256" key="11">
    <source>
        <dbReference type="ARBA" id="ARBA00047550"/>
    </source>
</evidence>
<keyword evidence="15" id="KW-1185">Reference proteome</keyword>
<organism evidence="14 15">
    <name type="scientific">Ophiocordyceps australis</name>
    <dbReference type="NCBI Taxonomy" id="1399860"/>
    <lineage>
        <taxon>Eukaryota</taxon>
        <taxon>Fungi</taxon>
        <taxon>Dikarya</taxon>
        <taxon>Ascomycota</taxon>
        <taxon>Pezizomycotina</taxon>
        <taxon>Sordariomycetes</taxon>
        <taxon>Hypocreomycetidae</taxon>
        <taxon>Hypocreales</taxon>
        <taxon>Ophiocordycipitaceae</taxon>
        <taxon>Ophiocordyceps</taxon>
    </lineage>
</organism>
<evidence type="ECO:0000256" key="7">
    <source>
        <dbReference type="ARBA" id="ARBA00022857"/>
    </source>
</evidence>
<evidence type="ECO:0000256" key="9">
    <source>
        <dbReference type="ARBA" id="ARBA00030073"/>
    </source>
</evidence>
<protein>
    <recommendedName>
        <fullName evidence="5">2,5-diamino-6-ribosylamino-4(3H)-pyrimidinone 5'-phosphate reductase</fullName>
        <ecNumber evidence="4">1.1.1.302</ecNumber>
    </recommendedName>
    <alternativeName>
        <fullName evidence="10">2,5-diamino-6-(5-phospho-D-ribosylamino)pyrimidin-4(3H)-one reductase</fullName>
    </alternativeName>
    <alternativeName>
        <fullName evidence="9">2,5-diamino-6-ribitylamino-4(3H)-pyrimidinone 5'-phosphate synthase</fullName>
    </alternativeName>
</protein>
<dbReference type="SUPFAM" id="SSF53597">
    <property type="entry name" value="Dihydrofolate reductase-like"/>
    <property type="match status" value="1"/>
</dbReference>
<comment type="similarity">
    <text evidence="3">Belongs to the HTP reductase family.</text>
</comment>
<evidence type="ECO:0000313" key="14">
    <source>
        <dbReference type="EMBL" id="PHH65343.1"/>
    </source>
</evidence>
<evidence type="ECO:0000313" key="15">
    <source>
        <dbReference type="Proteomes" id="UP000226192"/>
    </source>
</evidence>
<comment type="caution">
    <text evidence="14">The sequence shown here is derived from an EMBL/GenBank/DDBJ whole genome shotgun (WGS) entry which is preliminary data.</text>
</comment>
<dbReference type="EMBL" id="NJET01000019">
    <property type="protein sequence ID" value="PHH65343.1"/>
    <property type="molecule type" value="Genomic_DNA"/>
</dbReference>
<gene>
    <name evidence="14" type="ORF">CDD81_2755</name>
</gene>
<evidence type="ECO:0000256" key="12">
    <source>
        <dbReference type="ARBA" id="ARBA00049020"/>
    </source>
</evidence>
<evidence type="ECO:0000256" key="3">
    <source>
        <dbReference type="ARBA" id="ARBA00009723"/>
    </source>
</evidence>
<dbReference type="AlphaFoldDB" id="A0A2C5YCJ4"/>
<dbReference type="GO" id="GO:0008703">
    <property type="term" value="F:5-amino-6-(5-phosphoribosylamino)uracil reductase activity"/>
    <property type="evidence" value="ECO:0007669"/>
    <property type="project" value="InterPro"/>
</dbReference>
<evidence type="ECO:0000256" key="8">
    <source>
        <dbReference type="ARBA" id="ARBA00023002"/>
    </source>
</evidence>
<reference evidence="14 15" key="1">
    <citation type="submission" date="2017-06" db="EMBL/GenBank/DDBJ databases">
        <title>Ant-infecting Ophiocordyceps genomes reveal a high diversity of potential behavioral manipulation genes and a possible major role for enterotoxins.</title>
        <authorList>
            <person name="De Bekker C."/>
            <person name="Evans H.C."/>
            <person name="Brachmann A."/>
            <person name="Hughes D.P."/>
        </authorList>
    </citation>
    <scope>NUCLEOTIDE SEQUENCE [LARGE SCALE GENOMIC DNA]</scope>
    <source>
        <strain evidence="14 15">Map64</strain>
    </source>
</reference>
<comment type="function">
    <text evidence="1">Catalyzes an early step in riboflavin biosynthesis, the NADPH-dependent reduction of the ribose side chain of 2,5-diamino-6-ribosylamino-4(3H)-pyrimidinone 5'-phosphate, yielding 2,5-diamino-6-ribitylamino-4(3H)-pyrimidinone 5'-phosphate.</text>
</comment>
<evidence type="ECO:0000256" key="5">
    <source>
        <dbReference type="ARBA" id="ARBA00015035"/>
    </source>
</evidence>
<evidence type="ECO:0000256" key="2">
    <source>
        <dbReference type="ARBA" id="ARBA00005104"/>
    </source>
</evidence>
<dbReference type="PANTHER" id="PTHR38011">
    <property type="entry name" value="DIHYDROFOLATE REDUCTASE FAMILY PROTEIN (AFU_ORTHOLOGUE AFUA_8G06820)"/>
    <property type="match status" value="1"/>
</dbReference>
<evidence type="ECO:0000256" key="10">
    <source>
        <dbReference type="ARBA" id="ARBA00031630"/>
    </source>
</evidence>
<dbReference type="EC" id="1.1.1.302" evidence="4"/>
<evidence type="ECO:0000259" key="13">
    <source>
        <dbReference type="Pfam" id="PF01872"/>
    </source>
</evidence>
<keyword evidence="6" id="KW-0686">Riboflavin biosynthesis</keyword>
<dbReference type="InterPro" id="IPR002734">
    <property type="entry name" value="RibDG_C"/>
</dbReference>
<feature type="domain" description="Bacterial bifunctional deaminase-reductase C-terminal" evidence="13">
    <location>
        <begin position="30"/>
        <end position="254"/>
    </location>
</feature>